<evidence type="ECO:0000256" key="3">
    <source>
        <dbReference type="ARBA" id="ARBA00022603"/>
    </source>
</evidence>
<organism evidence="7 8">
    <name type="scientific">Pichia californica</name>
    <dbReference type="NCBI Taxonomy" id="460514"/>
    <lineage>
        <taxon>Eukaryota</taxon>
        <taxon>Fungi</taxon>
        <taxon>Dikarya</taxon>
        <taxon>Ascomycota</taxon>
        <taxon>Saccharomycotina</taxon>
        <taxon>Pichiomycetes</taxon>
        <taxon>Pichiales</taxon>
        <taxon>Pichiaceae</taxon>
        <taxon>Pichia</taxon>
    </lineage>
</organism>
<feature type="non-terminal residue" evidence="7">
    <location>
        <position position="1"/>
    </location>
</feature>
<feature type="region of interest" description="Disordered" evidence="6">
    <location>
        <begin position="565"/>
        <end position="589"/>
    </location>
</feature>
<evidence type="ECO:0000313" key="8">
    <source>
        <dbReference type="Proteomes" id="UP000697127"/>
    </source>
</evidence>
<dbReference type="PANTHER" id="PTHR13200">
    <property type="entry name" value="EEF1A LYSINE METHYLTRANSFERASE 1"/>
    <property type="match status" value="1"/>
</dbReference>
<dbReference type="Gene3D" id="3.40.50.1240">
    <property type="entry name" value="Phosphoglycerate mutase-like"/>
    <property type="match status" value="1"/>
</dbReference>
<dbReference type="PANTHER" id="PTHR13200:SF0">
    <property type="entry name" value="EEF1A LYSINE METHYLTRANSFERASE 1"/>
    <property type="match status" value="1"/>
</dbReference>
<sequence length="669" mass="77295">MDSDDDMPTLSAATLAALQSFKNEEKERIEKFSKLYEQAEDEFDNREKLSIDDFKEDWQLSQFWYSDKTAEILLDSLLENATKDSVICIVSAPSVYAIINKRDLNSLPTKNIYLFEFDKRFELLSGKEHFGFYDYNKPTEFREDLKGKVDILLIDPPFLEVECQKKSSETAKLLLKDYKKSKLITCTGERMKENVLNNYPGIHVTDFHPEHKNDKRKPGISPEQSEVFLNVKNGLRINEMNDIKNDNINTNTNNSHNHNRTDDDDDMNDSSNWLSNFDPPLNEDIALNEMTNAFKKISNDVLNNNKAKNIMIHSSPYNRCIQTSELLLDKIKKNNNNNNKDNSDIKIKLRVDQALSEWLNENYNLKYLPPNDDGYSMINNVNAYLNQPKSTTNNNNSILTSKTKDQLRNIKDFTWSYNQLGHCGEYGESASEFTKRCFNYLINLLQYYYTKQTSESDKEMVVFIISHGAVISTILQILLGCSIFNEIPLCSPIYFKQSTKRRSVFKLMDYDFNLNKLLTTSSDKEFFKILETPIDLTKLNSDNLRSELTIGTTGYTTIIQSIPKNNINKENNSNNSSENNVKKNRRRRNTINIGDKEKGFKEDNEKIESLKYTRSSKQLYLLNKDTSDEKVIDLEKLHSYFSGGDSDDDDDEDEDDGSGSENNNNNNNN</sequence>
<dbReference type="InterPro" id="IPR029033">
    <property type="entry name" value="His_PPase_superfam"/>
</dbReference>
<dbReference type="GO" id="GO:0005737">
    <property type="term" value="C:cytoplasm"/>
    <property type="evidence" value="ECO:0007669"/>
    <property type="project" value="UniProtKB-SubCell"/>
</dbReference>
<evidence type="ECO:0008006" key="9">
    <source>
        <dbReference type="Google" id="ProtNLM"/>
    </source>
</evidence>
<keyword evidence="3" id="KW-0489">Methyltransferase</keyword>
<dbReference type="InterPro" id="IPR041370">
    <property type="entry name" value="Mlase_EEF1AKMT1/ZCCHC4"/>
</dbReference>
<dbReference type="GO" id="GO:0016279">
    <property type="term" value="F:protein-lysine N-methyltransferase activity"/>
    <property type="evidence" value="ECO:0007669"/>
    <property type="project" value="InterPro"/>
</dbReference>
<feature type="compositionally biased region" description="Basic and acidic residues" evidence="6">
    <location>
        <begin position="206"/>
        <end position="217"/>
    </location>
</feature>
<accession>A0A9P7BE10</accession>
<dbReference type="Proteomes" id="UP000697127">
    <property type="component" value="Unassembled WGS sequence"/>
</dbReference>
<dbReference type="EMBL" id="PUHW01000433">
    <property type="protein sequence ID" value="KAG0686600.1"/>
    <property type="molecule type" value="Genomic_DNA"/>
</dbReference>
<feature type="compositionally biased region" description="Low complexity" evidence="6">
    <location>
        <begin position="565"/>
        <end position="579"/>
    </location>
</feature>
<dbReference type="AlphaFoldDB" id="A0A9P7BE10"/>
<dbReference type="GO" id="GO:0032259">
    <property type="term" value="P:methylation"/>
    <property type="evidence" value="ECO:0007669"/>
    <property type="project" value="UniProtKB-KW"/>
</dbReference>
<evidence type="ECO:0000313" key="7">
    <source>
        <dbReference type="EMBL" id="KAG0686600.1"/>
    </source>
</evidence>
<dbReference type="HAMAP" id="MF_03187">
    <property type="entry name" value="Methyltr_EFM5"/>
    <property type="match status" value="1"/>
</dbReference>
<dbReference type="PROSITE" id="PS00092">
    <property type="entry name" value="N6_MTASE"/>
    <property type="match status" value="1"/>
</dbReference>
<keyword evidence="8" id="KW-1185">Reference proteome</keyword>
<reference evidence="7" key="1">
    <citation type="submission" date="2020-11" db="EMBL/GenBank/DDBJ databases">
        <title>Kefir isolates.</title>
        <authorList>
            <person name="Marcisauskas S."/>
            <person name="Kim Y."/>
            <person name="Blasche S."/>
        </authorList>
    </citation>
    <scope>NUCLEOTIDE SEQUENCE</scope>
    <source>
        <strain evidence="7">Olga-1</strain>
    </source>
</reference>
<feature type="compositionally biased region" description="Low complexity" evidence="6">
    <location>
        <begin position="659"/>
        <end position="669"/>
    </location>
</feature>
<gene>
    <name evidence="7" type="ORF">C6P40_003730</name>
</gene>
<comment type="caution">
    <text evidence="7">The sequence shown here is derived from an EMBL/GenBank/DDBJ whole genome shotgun (WGS) entry which is preliminary data.</text>
</comment>
<feature type="region of interest" description="Disordered" evidence="6">
    <location>
        <begin position="242"/>
        <end position="275"/>
    </location>
</feature>
<dbReference type="SUPFAM" id="SSF53254">
    <property type="entry name" value="Phosphoglycerate mutase-like"/>
    <property type="match status" value="1"/>
</dbReference>
<evidence type="ECO:0000256" key="5">
    <source>
        <dbReference type="SAM" id="Coils"/>
    </source>
</evidence>
<feature type="region of interest" description="Disordered" evidence="6">
    <location>
        <begin position="206"/>
        <end position="225"/>
    </location>
</feature>
<dbReference type="GO" id="GO:0003676">
    <property type="term" value="F:nucleic acid binding"/>
    <property type="evidence" value="ECO:0007669"/>
    <property type="project" value="InterPro"/>
</dbReference>
<evidence type="ECO:0000256" key="2">
    <source>
        <dbReference type="ARBA" id="ARBA00022490"/>
    </source>
</evidence>
<feature type="region of interest" description="Disordered" evidence="6">
    <location>
        <begin position="639"/>
        <end position="669"/>
    </location>
</feature>
<evidence type="ECO:0000256" key="1">
    <source>
        <dbReference type="ARBA" id="ARBA00004496"/>
    </source>
</evidence>
<comment type="subcellular location">
    <subcellularLocation>
        <location evidence="1">Cytoplasm</location>
    </subcellularLocation>
</comment>
<keyword evidence="4" id="KW-0808">Transferase</keyword>
<protein>
    <recommendedName>
        <fullName evidence="9">Elongation factor methyltransferase 5</fullName>
    </recommendedName>
</protein>
<keyword evidence="2" id="KW-0963">Cytoplasm</keyword>
<feature type="compositionally biased region" description="Low complexity" evidence="6">
    <location>
        <begin position="246"/>
        <end position="256"/>
    </location>
</feature>
<dbReference type="InterPro" id="IPR019369">
    <property type="entry name" value="Efm5/EEF1AKMT1"/>
</dbReference>
<dbReference type="InterPro" id="IPR002052">
    <property type="entry name" value="DNA_methylase_N6_adenine_CS"/>
</dbReference>
<keyword evidence="5" id="KW-0175">Coiled coil</keyword>
<name>A0A9P7BE10_9ASCO</name>
<proteinExistence type="inferred from homology"/>
<feature type="coiled-coil region" evidence="5">
    <location>
        <begin position="22"/>
        <end position="49"/>
    </location>
</feature>
<dbReference type="Pfam" id="PF10237">
    <property type="entry name" value="N6-adenineMlase"/>
    <property type="match status" value="1"/>
</dbReference>
<evidence type="ECO:0000256" key="6">
    <source>
        <dbReference type="SAM" id="MobiDB-lite"/>
    </source>
</evidence>
<feature type="compositionally biased region" description="Acidic residues" evidence="6">
    <location>
        <begin position="645"/>
        <end position="658"/>
    </location>
</feature>
<evidence type="ECO:0000256" key="4">
    <source>
        <dbReference type="ARBA" id="ARBA00022679"/>
    </source>
</evidence>